<dbReference type="GO" id="GO:0010038">
    <property type="term" value="P:response to metal ion"/>
    <property type="evidence" value="ECO:0007669"/>
    <property type="project" value="UniProtKB-ARBA"/>
</dbReference>
<reference evidence="10 11" key="1">
    <citation type="submission" date="2024-05" db="EMBL/GenBank/DDBJ databases">
        <title>A high-quality chromosomal-level genome assembly of Topmouth culter (Culter alburnus).</title>
        <authorList>
            <person name="Zhao H."/>
        </authorList>
    </citation>
    <scope>NUCLEOTIDE SEQUENCE [LARGE SCALE GENOMIC DNA]</scope>
    <source>
        <strain evidence="10">CATC2023</strain>
        <tissue evidence="10">Muscle</tissue>
    </source>
</reference>
<keyword evidence="8" id="KW-0732">Signal</keyword>
<dbReference type="PROSITE" id="PS51257">
    <property type="entry name" value="PROKAR_LIPOPROTEIN"/>
    <property type="match status" value="1"/>
</dbReference>
<evidence type="ECO:0000256" key="5">
    <source>
        <dbReference type="ARBA" id="ARBA00022525"/>
    </source>
</evidence>
<dbReference type="Gene3D" id="2.60.40.10">
    <property type="entry name" value="Immunoglobulins"/>
    <property type="match status" value="1"/>
</dbReference>
<dbReference type="InterPro" id="IPR013783">
    <property type="entry name" value="Ig-like_fold"/>
</dbReference>
<keyword evidence="5" id="KW-0964">Secreted</keyword>
<dbReference type="FunFam" id="2.60.40.10:FF:001005">
    <property type="entry name" value="Beta-2-microglobulin"/>
    <property type="match status" value="1"/>
</dbReference>
<accession>A0AAW2AAW8</accession>
<keyword evidence="4" id="KW-0490">MHC I</keyword>
<evidence type="ECO:0000256" key="7">
    <source>
        <dbReference type="ARBA" id="ARBA00023319"/>
    </source>
</evidence>
<dbReference type="PROSITE" id="PS00290">
    <property type="entry name" value="IG_MHC"/>
    <property type="match status" value="1"/>
</dbReference>
<comment type="caution">
    <text evidence="10">The sequence shown here is derived from an EMBL/GenBank/DDBJ whole genome shotgun (WGS) entry which is preliminary data.</text>
</comment>
<dbReference type="EMBL" id="JAWDJR010000008">
    <property type="protein sequence ID" value="KAK9970183.1"/>
    <property type="molecule type" value="Genomic_DNA"/>
</dbReference>
<feature type="chain" id="PRO_5043587409" description="Beta-2-microglobulin" evidence="8">
    <location>
        <begin position="20"/>
        <end position="149"/>
    </location>
</feature>
<dbReference type="InterPro" id="IPR003597">
    <property type="entry name" value="Ig_C1-set"/>
</dbReference>
<evidence type="ECO:0000256" key="6">
    <source>
        <dbReference type="ARBA" id="ARBA00022859"/>
    </source>
</evidence>
<evidence type="ECO:0000256" key="4">
    <source>
        <dbReference type="ARBA" id="ARBA00022451"/>
    </source>
</evidence>
<dbReference type="SUPFAM" id="SSF48726">
    <property type="entry name" value="Immunoglobulin"/>
    <property type="match status" value="1"/>
</dbReference>
<evidence type="ECO:0000256" key="1">
    <source>
        <dbReference type="ARBA" id="ARBA00004613"/>
    </source>
</evidence>
<evidence type="ECO:0000256" key="8">
    <source>
        <dbReference type="SAM" id="SignalP"/>
    </source>
</evidence>
<keyword evidence="7" id="KW-0393">Immunoglobulin domain</keyword>
<dbReference type="GO" id="GO:0005576">
    <property type="term" value="C:extracellular region"/>
    <property type="evidence" value="ECO:0007669"/>
    <property type="project" value="UniProtKB-SubCell"/>
</dbReference>
<dbReference type="GO" id="GO:0042612">
    <property type="term" value="C:MHC class I protein complex"/>
    <property type="evidence" value="ECO:0007669"/>
    <property type="project" value="UniProtKB-KW"/>
</dbReference>
<dbReference type="InterPro" id="IPR050160">
    <property type="entry name" value="MHC/Immunoglobulin"/>
</dbReference>
<evidence type="ECO:0000313" key="11">
    <source>
        <dbReference type="Proteomes" id="UP001479290"/>
    </source>
</evidence>
<feature type="signal peptide" evidence="8">
    <location>
        <begin position="1"/>
        <end position="19"/>
    </location>
</feature>
<dbReference type="PANTHER" id="PTHR19944">
    <property type="entry name" value="MHC CLASS II-RELATED"/>
    <property type="match status" value="1"/>
</dbReference>
<dbReference type="PANTHER" id="PTHR19944:SF62">
    <property type="entry name" value="BETA-2-MICROGLOBULIN"/>
    <property type="match status" value="1"/>
</dbReference>
<dbReference type="InterPro" id="IPR036179">
    <property type="entry name" value="Ig-like_dom_sf"/>
</dbReference>
<dbReference type="AlphaFoldDB" id="A0AAW2AAW8"/>
<gene>
    <name evidence="10" type="ORF">ABG768_026147</name>
</gene>
<keyword evidence="6" id="KW-0391">Immunity</keyword>
<dbReference type="Pfam" id="PF07654">
    <property type="entry name" value="C1-set"/>
    <property type="match status" value="1"/>
</dbReference>
<dbReference type="PROSITE" id="PS50835">
    <property type="entry name" value="IG_LIKE"/>
    <property type="match status" value="1"/>
</dbReference>
<comment type="subcellular location">
    <subcellularLocation>
        <location evidence="1">Secreted</location>
    </subcellularLocation>
</comment>
<evidence type="ECO:0000313" key="10">
    <source>
        <dbReference type="EMBL" id="KAK9970183.1"/>
    </source>
</evidence>
<evidence type="ECO:0000259" key="9">
    <source>
        <dbReference type="PROSITE" id="PS50835"/>
    </source>
</evidence>
<keyword evidence="11" id="KW-1185">Reference proteome</keyword>
<dbReference type="InterPro" id="IPR003006">
    <property type="entry name" value="Ig/MHC_CS"/>
</dbReference>
<dbReference type="GO" id="GO:0002474">
    <property type="term" value="P:antigen processing and presentation of peptide antigen via MHC class I"/>
    <property type="evidence" value="ECO:0007669"/>
    <property type="project" value="UniProtKB-KW"/>
</dbReference>
<feature type="domain" description="Ig-like" evidence="9">
    <location>
        <begin position="24"/>
        <end position="112"/>
    </location>
</feature>
<evidence type="ECO:0000256" key="3">
    <source>
        <dbReference type="ARBA" id="ARBA00018767"/>
    </source>
</evidence>
<dbReference type="SMART" id="SM00407">
    <property type="entry name" value="IGc1"/>
    <property type="match status" value="1"/>
</dbReference>
<dbReference type="Proteomes" id="UP001479290">
    <property type="component" value="Unassembled WGS sequence"/>
</dbReference>
<proteinExistence type="inferred from homology"/>
<organism evidence="10 11">
    <name type="scientific">Culter alburnus</name>
    <name type="common">Topmouth culter</name>
    <dbReference type="NCBI Taxonomy" id="194366"/>
    <lineage>
        <taxon>Eukaryota</taxon>
        <taxon>Metazoa</taxon>
        <taxon>Chordata</taxon>
        <taxon>Craniata</taxon>
        <taxon>Vertebrata</taxon>
        <taxon>Euteleostomi</taxon>
        <taxon>Actinopterygii</taxon>
        <taxon>Neopterygii</taxon>
        <taxon>Teleostei</taxon>
        <taxon>Ostariophysi</taxon>
        <taxon>Cypriniformes</taxon>
        <taxon>Xenocyprididae</taxon>
        <taxon>Xenocypridinae</taxon>
        <taxon>Culter</taxon>
    </lineage>
</organism>
<evidence type="ECO:0000256" key="2">
    <source>
        <dbReference type="ARBA" id="ARBA00009564"/>
    </source>
</evidence>
<name>A0AAW2AAW8_CULAL</name>
<sequence>MWFKLAVVALVFLSASCSAKQSDPKVQVYSRNPGEYGKPNVLICYVSGFHPPDITIRLLKGKEEIPNSVQTDLAFEQGWQFHLTKYVDFTPQLGETYTCEVSHMKNPAKSFTWELYVNFFPHRFLKTAVHPRSHFIQNLNLSICFEFIM</sequence>
<dbReference type="InterPro" id="IPR007110">
    <property type="entry name" value="Ig-like_dom"/>
</dbReference>
<comment type="similarity">
    <text evidence="2">Belongs to the beta-2-microglobulin family.</text>
</comment>
<protein>
    <recommendedName>
        <fullName evidence="3">Beta-2-microglobulin</fullName>
    </recommendedName>
</protein>